<organism evidence="1 2">
    <name type="scientific">Diabrotica balteata</name>
    <name type="common">Banded cucumber beetle</name>
    <dbReference type="NCBI Taxonomy" id="107213"/>
    <lineage>
        <taxon>Eukaryota</taxon>
        <taxon>Metazoa</taxon>
        <taxon>Ecdysozoa</taxon>
        <taxon>Arthropoda</taxon>
        <taxon>Hexapoda</taxon>
        <taxon>Insecta</taxon>
        <taxon>Pterygota</taxon>
        <taxon>Neoptera</taxon>
        <taxon>Endopterygota</taxon>
        <taxon>Coleoptera</taxon>
        <taxon>Polyphaga</taxon>
        <taxon>Cucujiformia</taxon>
        <taxon>Chrysomeloidea</taxon>
        <taxon>Chrysomelidae</taxon>
        <taxon>Galerucinae</taxon>
        <taxon>Diabroticina</taxon>
        <taxon>Diabroticites</taxon>
        <taxon>Diabrotica</taxon>
    </lineage>
</organism>
<name>A0A9N9SSY5_DIABA</name>
<dbReference type="EMBL" id="OU898277">
    <property type="protein sequence ID" value="CAG9830129.1"/>
    <property type="molecule type" value="Genomic_DNA"/>
</dbReference>
<dbReference type="Proteomes" id="UP001153709">
    <property type="component" value="Chromosome 2"/>
</dbReference>
<dbReference type="PROSITE" id="PS51257">
    <property type="entry name" value="PROKAR_LIPOPROTEIN"/>
    <property type="match status" value="1"/>
</dbReference>
<evidence type="ECO:0000313" key="2">
    <source>
        <dbReference type="Proteomes" id="UP001153709"/>
    </source>
</evidence>
<evidence type="ECO:0000313" key="1">
    <source>
        <dbReference type="EMBL" id="CAG9830129.1"/>
    </source>
</evidence>
<keyword evidence="2" id="KW-1185">Reference proteome</keyword>
<accession>A0A9N9SSY5</accession>
<sequence length="67" mass="7638">MVFVFVKLIFKPTSLLAAFTSPLISSCCSAGLLAIKTMTSANLRWLRYSLSMNRPFVMRVHFAEYIF</sequence>
<protein>
    <submittedName>
        <fullName evidence="1">Uncharacterized protein</fullName>
    </submittedName>
</protein>
<dbReference type="AlphaFoldDB" id="A0A9N9SSY5"/>
<gene>
    <name evidence="1" type="ORF">DIABBA_LOCUS3858</name>
</gene>
<reference evidence="1" key="1">
    <citation type="submission" date="2022-01" db="EMBL/GenBank/DDBJ databases">
        <authorList>
            <person name="King R."/>
        </authorList>
    </citation>
    <scope>NUCLEOTIDE SEQUENCE</scope>
</reference>
<proteinExistence type="predicted"/>